<reference evidence="2" key="2">
    <citation type="submission" date="2020-05" db="UniProtKB">
        <authorList>
            <consortium name="EnsemblMetazoa"/>
        </authorList>
    </citation>
    <scope>IDENTIFICATION</scope>
    <source>
        <strain evidence="2">CM1001059</strain>
    </source>
</reference>
<proteinExistence type="predicted"/>
<evidence type="ECO:0000313" key="2">
    <source>
        <dbReference type="EnsemblMetazoa" id="AMEC005623-PA"/>
    </source>
</evidence>
<dbReference type="Proteomes" id="UP000075902">
    <property type="component" value="Unassembled WGS sequence"/>
</dbReference>
<accession>A0A182TNP1</accession>
<evidence type="ECO:0000313" key="3">
    <source>
        <dbReference type="Proteomes" id="UP000075902"/>
    </source>
</evidence>
<reference evidence="3" key="1">
    <citation type="submission" date="2014-01" db="EMBL/GenBank/DDBJ databases">
        <title>The Genome Sequence of Anopheles melas CM1001059_A (V2).</title>
        <authorList>
            <consortium name="The Broad Institute Genomics Platform"/>
            <person name="Neafsey D.E."/>
            <person name="Besansky N."/>
            <person name="Howell P."/>
            <person name="Walton C."/>
            <person name="Young S.K."/>
            <person name="Zeng Q."/>
            <person name="Gargeya S."/>
            <person name="Fitzgerald M."/>
            <person name="Haas B."/>
            <person name="Abouelleil A."/>
            <person name="Allen A.W."/>
            <person name="Alvarado L."/>
            <person name="Arachchi H.M."/>
            <person name="Berlin A.M."/>
            <person name="Chapman S.B."/>
            <person name="Gainer-Dewar J."/>
            <person name="Goldberg J."/>
            <person name="Griggs A."/>
            <person name="Gujja S."/>
            <person name="Hansen M."/>
            <person name="Howarth C."/>
            <person name="Imamovic A."/>
            <person name="Ireland A."/>
            <person name="Larimer J."/>
            <person name="McCowan C."/>
            <person name="Murphy C."/>
            <person name="Pearson M."/>
            <person name="Poon T.W."/>
            <person name="Priest M."/>
            <person name="Roberts A."/>
            <person name="Saif S."/>
            <person name="Shea T."/>
            <person name="Sisk P."/>
            <person name="Sykes S."/>
            <person name="Wortman J."/>
            <person name="Nusbaum C."/>
            <person name="Birren B."/>
        </authorList>
    </citation>
    <scope>NUCLEOTIDE SEQUENCE [LARGE SCALE GENOMIC DNA]</scope>
    <source>
        <strain evidence="3">CM1001059</strain>
    </source>
</reference>
<feature type="compositionally biased region" description="Polar residues" evidence="1">
    <location>
        <begin position="75"/>
        <end position="91"/>
    </location>
</feature>
<keyword evidence="3" id="KW-1185">Reference proteome</keyword>
<name>A0A182TNP1_9DIPT</name>
<sequence>MCEGCIDSPAIAVTVSDSSRSLLCAWSADRPTVWASRLTHGQCDTWMAIVFCSVSTAAWHGGRASSDGAIEEVLSPSSARTHSSAESQMAGRSSRVRWPKQAGDTTYPPSGAGCPTAASKPADTSTMSGAKSRAIGITTVRNAARYSASPSGGLTPPDQATFTL</sequence>
<feature type="region of interest" description="Disordered" evidence="1">
    <location>
        <begin position="70"/>
        <end position="130"/>
    </location>
</feature>
<evidence type="ECO:0000256" key="1">
    <source>
        <dbReference type="SAM" id="MobiDB-lite"/>
    </source>
</evidence>
<dbReference type="VEuPathDB" id="VectorBase:AMEC005623"/>
<dbReference type="AlphaFoldDB" id="A0A182TNP1"/>
<dbReference type="EnsemblMetazoa" id="AMEC005623-RA">
    <property type="protein sequence ID" value="AMEC005623-PA"/>
    <property type="gene ID" value="AMEC005623"/>
</dbReference>
<protein>
    <submittedName>
        <fullName evidence="2">Uncharacterized protein</fullName>
    </submittedName>
</protein>
<organism evidence="2 3">
    <name type="scientific">Anopheles melas</name>
    <dbReference type="NCBI Taxonomy" id="34690"/>
    <lineage>
        <taxon>Eukaryota</taxon>
        <taxon>Metazoa</taxon>
        <taxon>Ecdysozoa</taxon>
        <taxon>Arthropoda</taxon>
        <taxon>Hexapoda</taxon>
        <taxon>Insecta</taxon>
        <taxon>Pterygota</taxon>
        <taxon>Neoptera</taxon>
        <taxon>Endopterygota</taxon>
        <taxon>Diptera</taxon>
        <taxon>Nematocera</taxon>
        <taxon>Culicoidea</taxon>
        <taxon>Culicidae</taxon>
        <taxon>Anophelinae</taxon>
        <taxon>Anopheles</taxon>
    </lineage>
</organism>